<keyword evidence="8" id="KW-1185">Reference proteome</keyword>
<evidence type="ECO:0000256" key="4">
    <source>
        <dbReference type="ARBA" id="ARBA00022989"/>
    </source>
</evidence>
<dbReference type="Pfam" id="PF03073">
    <property type="entry name" value="TspO_MBR"/>
    <property type="match status" value="1"/>
</dbReference>
<keyword evidence="5 6" id="KW-0472">Membrane</keyword>
<dbReference type="CDD" id="cd15904">
    <property type="entry name" value="TSPO_MBR"/>
    <property type="match status" value="1"/>
</dbReference>
<dbReference type="EMBL" id="AWTV01000010">
    <property type="protein sequence ID" value="KIH87606.1"/>
    <property type="molecule type" value="Genomic_DNA"/>
</dbReference>
<evidence type="ECO:0000256" key="6">
    <source>
        <dbReference type="SAM" id="Phobius"/>
    </source>
</evidence>
<dbReference type="OrthoDB" id="8841220at2759"/>
<evidence type="ECO:0000256" key="3">
    <source>
        <dbReference type="ARBA" id="ARBA00022692"/>
    </source>
</evidence>
<gene>
    <name evidence="7" type="ORF">SPBR_05322</name>
</gene>
<dbReference type="HOGENOM" id="CLU_091805_0_0_1"/>
<accession>A0A0C2IEB7</accession>
<dbReference type="AlphaFoldDB" id="A0A0C2IEB7"/>
<dbReference type="RefSeq" id="XP_040615616.1">
    <property type="nucleotide sequence ID" value="XM_040763599.1"/>
</dbReference>
<feature type="transmembrane region" description="Helical" evidence="6">
    <location>
        <begin position="59"/>
        <end position="79"/>
    </location>
</feature>
<sequence length="188" mass="20312">MTSFLYHFALPEDVFASPAASILLPIALGTAVGYSTRPKENDPEVHALKQPPFRPPPRIFGPVWTLLYGTMGYAAHLAIGQTTTGLDISGHTKAVSAGLYTLQLGLNLAWMPLFFSLKRPVEATVDVVALLGINGYLTALWLDNVSTETAGWLMVPYVSWLAFATYLSAGTGYLNGWSFGSSKATKKE</sequence>
<evidence type="ECO:0000313" key="7">
    <source>
        <dbReference type="EMBL" id="KIH87606.1"/>
    </source>
</evidence>
<dbReference type="Proteomes" id="UP000031575">
    <property type="component" value="Unassembled WGS sequence"/>
</dbReference>
<dbReference type="InterPro" id="IPR004307">
    <property type="entry name" value="TspO_MBR"/>
</dbReference>
<keyword evidence="7" id="KW-0675">Receptor</keyword>
<evidence type="ECO:0000313" key="8">
    <source>
        <dbReference type="Proteomes" id="UP000031575"/>
    </source>
</evidence>
<dbReference type="FunFam" id="1.20.1260.100:FF:000001">
    <property type="entry name" value="translocator protein 2"/>
    <property type="match status" value="1"/>
</dbReference>
<dbReference type="PANTHER" id="PTHR10057">
    <property type="entry name" value="PERIPHERAL-TYPE BENZODIAZEPINE RECEPTOR"/>
    <property type="match status" value="1"/>
</dbReference>
<proteinExistence type="inferred from homology"/>
<comment type="caution">
    <text evidence="7">The sequence shown here is derived from an EMBL/GenBank/DDBJ whole genome shotgun (WGS) entry which is preliminary data.</text>
</comment>
<feature type="transmembrane region" description="Helical" evidence="6">
    <location>
        <begin position="15"/>
        <end position="34"/>
    </location>
</feature>
<dbReference type="Gene3D" id="1.20.1260.100">
    <property type="entry name" value="TspO/MBR protein"/>
    <property type="match status" value="1"/>
</dbReference>
<reference evidence="7 8" key="1">
    <citation type="journal article" date="2014" name="BMC Genomics">
        <title>Comparative genomics of the major fungal agents of human and animal Sporotrichosis: Sporothrix schenckii and Sporothrix brasiliensis.</title>
        <authorList>
            <person name="Teixeira M.M."/>
            <person name="de Almeida L.G."/>
            <person name="Kubitschek-Barreira P."/>
            <person name="Alves F.L."/>
            <person name="Kioshima E.S."/>
            <person name="Abadio A.K."/>
            <person name="Fernandes L."/>
            <person name="Derengowski L.S."/>
            <person name="Ferreira K.S."/>
            <person name="Souza R.C."/>
            <person name="Ruiz J.C."/>
            <person name="de Andrade N.C."/>
            <person name="Paes H.C."/>
            <person name="Nicola A.M."/>
            <person name="Albuquerque P."/>
            <person name="Gerber A.L."/>
            <person name="Martins V.P."/>
            <person name="Peconick L.D."/>
            <person name="Neto A.V."/>
            <person name="Chaucanez C.B."/>
            <person name="Silva P.A."/>
            <person name="Cunha O.L."/>
            <person name="de Oliveira F.F."/>
            <person name="dos Santos T.C."/>
            <person name="Barros A.L."/>
            <person name="Soares M.A."/>
            <person name="de Oliveira L.M."/>
            <person name="Marini M.M."/>
            <person name="Villalobos-Duno H."/>
            <person name="Cunha M.M."/>
            <person name="de Hoog S."/>
            <person name="da Silveira J.F."/>
            <person name="Henrissat B."/>
            <person name="Nino-Vega G.A."/>
            <person name="Cisalpino P.S."/>
            <person name="Mora-Montes H.M."/>
            <person name="Almeida S.R."/>
            <person name="Stajich J.E."/>
            <person name="Lopes-Bezerra L.M."/>
            <person name="Vasconcelos A.T."/>
            <person name="Felipe M.S."/>
        </authorList>
    </citation>
    <scope>NUCLEOTIDE SEQUENCE [LARGE SCALE GENOMIC DNA]</scope>
    <source>
        <strain evidence="7 8">5110</strain>
    </source>
</reference>
<feature type="transmembrane region" description="Helical" evidence="6">
    <location>
        <begin position="124"/>
        <end position="142"/>
    </location>
</feature>
<name>A0A0C2IEB7_9PEZI</name>
<keyword evidence="4 6" id="KW-1133">Transmembrane helix</keyword>
<evidence type="ECO:0000256" key="2">
    <source>
        <dbReference type="ARBA" id="ARBA00007524"/>
    </source>
</evidence>
<dbReference type="InterPro" id="IPR038330">
    <property type="entry name" value="TspO/MBR-related_sf"/>
</dbReference>
<dbReference type="GO" id="GO:0033013">
    <property type="term" value="P:tetrapyrrole metabolic process"/>
    <property type="evidence" value="ECO:0007669"/>
    <property type="project" value="UniProtKB-ARBA"/>
</dbReference>
<protein>
    <submittedName>
        <fullName evidence="7">Benzodiazapine receptor</fullName>
    </submittedName>
</protein>
<dbReference type="GO" id="GO:0005741">
    <property type="term" value="C:mitochondrial outer membrane"/>
    <property type="evidence" value="ECO:0007669"/>
    <property type="project" value="TreeGrafter"/>
</dbReference>
<keyword evidence="3 6" id="KW-0812">Transmembrane</keyword>
<comment type="subcellular location">
    <subcellularLocation>
        <location evidence="1">Membrane</location>
        <topology evidence="1">Multi-pass membrane protein</topology>
    </subcellularLocation>
</comment>
<comment type="similarity">
    <text evidence="2">Belongs to the TspO/BZRP family.</text>
</comment>
<dbReference type="GeneID" id="63678520"/>
<dbReference type="VEuPathDB" id="FungiDB:SPBR_05322"/>
<organism evidence="7 8">
    <name type="scientific">Sporothrix brasiliensis 5110</name>
    <dbReference type="NCBI Taxonomy" id="1398154"/>
    <lineage>
        <taxon>Eukaryota</taxon>
        <taxon>Fungi</taxon>
        <taxon>Dikarya</taxon>
        <taxon>Ascomycota</taxon>
        <taxon>Pezizomycotina</taxon>
        <taxon>Sordariomycetes</taxon>
        <taxon>Sordariomycetidae</taxon>
        <taxon>Ophiostomatales</taxon>
        <taxon>Ophiostomataceae</taxon>
        <taxon>Sporothrix</taxon>
    </lineage>
</organism>
<evidence type="ECO:0000256" key="5">
    <source>
        <dbReference type="ARBA" id="ARBA00023136"/>
    </source>
</evidence>
<evidence type="ECO:0000256" key="1">
    <source>
        <dbReference type="ARBA" id="ARBA00004141"/>
    </source>
</evidence>
<feature type="transmembrane region" description="Helical" evidence="6">
    <location>
        <begin position="154"/>
        <end position="174"/>
    </location>
</feature>
<feature type="transmembrane region" description="Helical" evidence="6">
    <location>
        <begin position="99"/>
        <end position="117"/>
    </location>
</feature>
<dbReference type="PANTHER" id="PTHR10057:SF0">
    <property type="entry name" value="TRANSLOCATOR PROTEIN"/>
    <property type="match status" value="1"/>
</dbReference>